<name>A0ABY4TCP8_9ACTN</name>
<proteinExistence type="predicted"/>
<evidence type="ECO:0000313" key="2">
    <source>
        <dbReference type="Proteomes" id="UP001056383"/>
    </source>
</evidence>
<dbReference type="Proteomes" id="UP001056383">
    <property type="component" value="Chromosome"/>
</dbReference>
<keyword evidence="2" id="KW-1185">Reference proteome</keyword>
<sequence length="123" mass="14140">MRKMRVKFTLPQTPDPKILQGVGALREGREYVVLEVFSSSGGETVFRVEFIAGEDSALFDSRAFTVTCHHLPPTWQYFQLDTGSFSLCPEPWNQVGFWESYYEHEAHALEIYETEKQKILSSS</sequence>
<organism evidence="1 2">
    <name type="scientific">Streptomyces sudanensis</name>
    <dbReference type="NCBI Taxonomy" id="436397"/>
    <lineage>
        <taxon>Bacteria</taxon>
        <taxon>Bacillati</taxon>
        <taxon>Actinomycetota</taxon>
        <taxon>Actinomycetes</taxon>
        <taxon>Kitasatosporales</taxon>
        <taxon>Streptomycetaceae</taxon>
        <taxon>Streptomyces</taxon>
    </lineage>
</organism>
<reference evidence="1" key="1">
    <citation type="submission" date="2022-04" db="EMBL/GenBank/DDBJ databases">
        <title>Systematic whole-genome sequencing reveals an unexpected diversity among actinomycetoma pathogens and provides insights into their antibacterial susceptibilities.</title>
        <authorList>
            <person name="Watson A.K."/>
            <person name="Kepplinger B."/>
            <person name="Bakhiet S.M."/>
            <person name="Mhmoud N.A."/>
            <person name="Chapman J."/>
            <person name="Allenby N."/>
            <person name="Mickiewicz K."/>
            <person name="Goodfellow M."/>
            <person name="Fahal A.H."/>
            <person name="Errington J."/>
        </authorList>
    </citation>
    <scope>NUCLEOTIDE SEQUENCE</scope>
    <source>
        <strain evidence="1">SD 504</strain>
    </source>
</reference>
<protein>
    <submittedName>
        <fullName evidence="1">Uncharacterized protein</fullName>
    </submittedName>
</protein>
<evidence type="ECO:0000313" key="1">
    <source>
        <dbReference type="EMBL" id="URN16731.1"/>
    </source>
</evidence>
<dbReference type="RefSeq" id="WP_158684382.1">
    <property type="nucleotide sequence ID" value="NZ_CP095474.1"/>
</dbReference>
<gene>
    <name evidence="1" type="ORF">MW084_13105</name>
</gene>
<accession>A0ABY4TCP8</accession>
<dbReference type="EMBL" id="CP095474">
    <property type="protein sequence ID" value="URN16731.1"/>
    <property type="molecule type" value="Genomic_DNA"/>
</dbReference>